<accession>A0A0F9SJE3</accession>
<dbReference type="AlphaFoldDB" id="A0A0F9SJE3"/>
<reference evidence="1" key="1">
    <citation type="journal article" date="2015" name="Nature">
        <title>Complex archaea that bridge the gap between prokaryotes and eukaryotes.</title>
        <authorList>
            <person name="Spang A."/>
            <person name="Saw J.H."/>
            <person name="Jorgensen S.L."/>
            <person name="Zaremba-Niedzwiedzka K."/>
            <person name="Martijn J."/>
            <person name="Lind A.E."/>
            <person name="van Eijk R."/>
            <person name="Schleper C."/>
            <person name="Guy L."/>
            <person name="Ettema T.J."/>
        </authorList>
    </citation>
    <scope>NUCLEOTIDE SEQUENCE</scope>
</reference>
<comment type="caution">
    <text evidence="1">The sequence shown here is derived from an EMBL/GenBank/DDBJ whole genome shotgun (WGS) entry which is preliminary data.</text>
</comment>
<proteinExistence type="predicted"/>
<organism evidence="1">
    <name type="scientific">marine sediment metagenome</name>
    <dbReference type="NCBI Taxonomy" id="412755"/>
    <lineage>
        <taxon>unclassified sequences</taxon>
        <taxon>metagenomes</taxon>
        <taxon>ecological metagenomes</taxon>
    </lineage>
</organism>
<sequence>MSNSHPMMRTVNSPKKSASLLTIEFVTAFPIPNPAMNEVMIVTF</sequence>
<name>A0A0F9SJE3_9ZZZZ</name>
<gene>
    <name evidence="1" type="ORF">LCGC14_0512540</name>
</gene>
<evidence type="ECO:0000313" key="1">
    <source>
        <dbReference type="EMBL" id="KKN62392.1"/>
    </source>
</evidence>
<protein>
    <submittedName>
        <fullName evidence="1">Uncharacterized protein</fullName>
    </submittedName>
</protein>
<dbReference type="EMBL" id="LAZR01000626">
    <property type="protein sequence ID" value="KKN62392.1"/>
    <property type="molecule type" value="Genomic_DNA"/>
</dbReference>